<dbReference type="Gene3D" id="2.30.30.400">
    <property type="entry name" value="Rof-like"/>
    <property type="match status" value="1"/>
</dbReference>
<evidence type="ECO:0000313" key="2">
    <source>
        <dbReference type="Proteomes" id="UP000198512"/>
    </source>
</evidence>
<organism evidence="1 2">
    <name type="scientific">Pseudomonas cuatrocienegasensis</name>
    <dbReference type="NCBI Taxonomy" id="543360"/>
    <lineage>
        <taxon>Bacteria</taxon>
        <taxon>Pseudomonadati</taxon>
        <taxon>Pseudomonadota</taxon>
        <taxon>Gammaproteobacteria</taxon>
        <taxon>Pseudomonadales</taxon>
        <taxon>Pseudomonadaceae</taxon>
        <taxon>Pseudomonas</taxon>
    </lineage>
</organism>
<dbReference type="EMBL" id="FOFP01000016">
    <property type="protein sequence ID" value="SER15362.1"/>
    <property type="molecule type" value="Genomic_DNA"/>
</dbReference>
<accession>A0ABY1BLX7</accession>
<reference evidence="1 2" key="1">
    <citation type="submission" date="2016-10" db="EMBL/GenBank/DDBJ databases">
        <authorList>
            <person name="Varghese N."/>
            <person name="Submissions S."/>
        </authorList>
    </citation>
    <scope>NUCLEOTIDE SEQUENCE [LARGE SCALE GENOMIC DNA]</scope>
    <source>
        <strain evidence="1 2">CIP 109853</strain>
    </source>
</reference>
<comment type="caution">
    <text evidence="1">The sequence shown here is derived from an EMBL/GenBank/DDBJ whole genome shotgun (WGS) entry which is preliminary data.</text>
</comment>
<sequence>MSVEQPYRPLDCRHYDALELACLRGDRLHVELRDGQVLEGQAAGLQTEVDKAEYLRLHTDNGEQRIRLDQLQAITAQDPQVFAGRMVFD</sequence>
<protein>
    <submittedName>
        <fullName evidence="1">Transcriptional antiterminator, Rof</fullName>
    </submittedName>
</protein>
<name>A0ABY1BLX7_9PSED</name>
<keyword evidence="2" id="KW-1185">Reference proteome</keyword>
<dbReference type="InterPro" id="IPR009778">
    <property type="entry name" value="ROF"/>
</dbReference>
<proteinExistence type="predicted"/>
<dbReference type="SUPFAM" id="SSF101744">
    <property type="entry name" value="Rof/RNase P subunit-like"/>
    <property type="match status" value="1"/>
</dbReference>
<dbReference type="Proteomes" id="UP000198512">
    <property type="component" value="Unassembled WGS sequence"/>
</dbReference>
<gene>
    <name evidence="1" type="ORF">SAMN05216600_11648</name>
</gene>
<dbReference type="Pfam" id="PF07073">
    <property type="entry name" value="ROF"/>
    <property type="match status" value="1"/>
</dbReference>
<dbReference type="InterPro" id="IPR023534">
    <property type="entry name" value="Rof/RNase_P-like"/>
</dbReference>
<evidence type="ECO:0000313" key="1">
    <source>
        <dbReference type="EMBL" id="SER15362.1"/>
    </source>
</evidence>
<dbReference type="InterPro" id="IPR038626">
    <property type="entry name" value="Rof-like_sf"/>
</dbReference>
<dbReference type="RefSeq" id="WP_069518563.1">
    <property type="nucleotide sequence ID" value="NZ_FOFP01000016.1"/>
</dbReference>